<dbReference type="InterPro" id="IPR003923">
    <property type="entry name" value="TAF10"/>
</dbReference>
<dbReference type="STRING" id="36087.A0A077Z511"/>
<gene>
    <name evidence="6" type="ORF">TTRE_0000300801</name>
</gene>
<keyword evidence="6" id="KW-0648">Protein biosynthesis</keyword>
<dbReference type="AlphaFoldDB" id="A0A077Z511"/>
<dbReference type="GO" id="GO:0000124">
    <property type="term" value="C:SAGA complex"/>
    <property type="evidence" value="ECO:0007669"/>
    <property type="project" value="TreeGrafter"/>
</dbReference>
<accession>A0A077Z511</accession>
<comment type="subcellular location">
    <subcellularLocation>
        <location evidence="1">Nucleus</location>
    </subcellularLocation>
</comment>
<evidence type="ECO:0000256" key="3">
    <source>
        <dbReference type="ARBA" id="ARBA00023163"/>
    </source>
</evidence>
<dbReference type="GO" id="GO:1990841">
    <property type="term" value="F:promoter-specific chromatin binding"/>
    <property type="evidence" value="ECO:0007669"/>
    <property type="project" value="TreeGrafter"/>
</dbReference>
<evidence type="ECO:0000256" key="1">
    <source>
        <dbReference type="ARBA" id="ARBA00004123"/>
    </source>
</evidence>
<sequence length="80" mass="8809">MSKAGVSATDPRITRLVALSAQKFIADILLDAMQHAKSKGICQISKKGSSKEVRYTLTMEILEPVLSEYGINVKKNPYLL</sequence>
<dbReference type="Pfam" id="PF03540">
    <property type="entry name" value="TAF10"/>
    <property type="match status" value="1"/>
</dbReference>
<reference evidence="6" key="1">
    <citation type="submission" date="2014-01" db="EMBL/GenBank/DDBJ databases">
        <authorList>
            <person name="Aslett M."/>
        </authorList>
    </citation>
    <scope>NUCLEOTIDE SEQUENCE</scope>
</reference>
<dbReference type="Proteomes" id="UP000030665">
    <property type="component" value="Unassembled WGS sequence"/>
</dbReference>
<keyword evidence="2" id="KW-0805">Transcription regulation</keyword>
<evidence type="ECO:0000313" key="7">
    <source>
        <dbReference type="Proteomes" id="UP000030665"/>
    </source>
</evidence>
<name>A0A077Z511_TRITR</name>
<dbReference type="GO" id="GO:0003743">
    <property type="term" value="F:translation initiation factor activity"/>
    <property type="evidence" value="ECO:0007669"/>
    <property type="project" value="UniProtKB-KW"/>
</dbReference>
<dbReference type="OrthoDB" id="154356at2759"/>
<dbReference type="PRINTS" id="PR01443">
    <property type="entry name" value="TFIID30KDSUB"/>
</dbReference>
<dbReference type="CDD" id="cd07982">
    <property type="entry name" value="HFD_TAF10"/>
    <property type="match status" value="1"/>
</dbReference>
<dbReference type="GO" id="GO:0005669">
    <property type="term" value="C:transcription factor TFIID complex"/>
    <property type="evidence" value="ECO:0007669"/>
    <property type="project" value="TreeGrafter"/>
</dbReference>
<evidence type="ECO:0000256" key="4">
    <source>
        <dbReference type="ARBA" id="ARBA00023242"/>
    </source>
</evidence>
<keyword evidence="7" id="KW-1185">Reference proteome</keyword>
<organism evidence="6 7">
    <name type="scientific">Trichuris trichiura</name>
    <name type="common">Whipworm</name>
    <name type="synonym">Trichocephalus trichiurus</name>
    <dbReference type="NCBI Taxonomy" id="36087"/>
    <lineage>
        <taxon>Eukaryota</taxon>
        <taxon>Metazoa</taxon>
        <taxon>Ecdysozoa</taxon>
        <taxon>Nematoda</taxon>
        <taxon>Enoplea</taxon>
        <taxon>Dorylaimia</taxon>
        <taxon>Trichinellida</taxon>
        <taxon>Trichuridae</taxon>
        <taxon>Trichuris</taxon>
    </lineage>
</organism>
<dbReference type="GO" id="GO:0006367">
    <property type="term" value="P:transcription initiation at RNA polymerase II promoter"/>
    <property type="evidence" value="ECO:0007669"/>
    <property type="project" value="TreeGrafter"/>
</dbReference>
<dbReference type="EMBL" id="HG805913">
    <property type="protein sequence ID" value="CDW54738.1"/>
    <property type="molecule type" value="Genomic_DNA"/>
</dbReference>
<evidence type="ECO:0000256" key="5">
    <source>
        <dbReference type="ARBA" id="ARBA00025730"/>
    </source>
</evidence>
<keyword evidence="4" id="KW-0539">Nucleus</keyword>
<dbReference type="GO" id="GO:0016251">
    <property type="term" value="F:RNA polymerase II general transcription initiation factor activity"/>
    <property type="evidence" value="ECO:0007669"/>
    <property type="project" value="TreeGrafter"/>
</dbReference>
<keyword evidence="6" id="KW-0396">Initiation factor</keyword>
<evidence type="ECO:0000256" key="2">
    <source>
        <dbReference type="ARBA" id="ARBA00023015"/>
    </source>
</evidence>
<keyword evidence="3" id="KW-0804">Transcription</keyword>
<evidence type="ECO:0000313" key="6">
    <source>
        <dbReference type="EMBL" id="CDW54738.1"/>
    </source>
</evidence>
<comment type="similarity">
    <text evidence="5">Belongs to the TAF10 family.</text>
</comment>
<dbReference type="PANTHER" id="PTHR21242">
    <property type="entry name" value="TRANSCRIPTION INITIATION FACTOR TFIID SUBUNIT 10"/>
    <property type="match status" value="1"/>
</dbReference>
<dbReference type="PANTHER" id="PTHR21242:SF0">
    <property type="entry name" value="TRANSCRIPTION INITIATION FACTOR TFIID SUBUNIT 10"/>
    <property type="match status" value="1"/>
</dbReference>
<proteinExistence type="inferred from homology"/>
<protein>
    <submittedName>
        <fullName evidence="6">Transcription initiation factor TFIID subunit 10</fullName>
    </submittedName>
</protein>
<reference evidence="6" key="2">
    <citation type="submission" date="2014-03" db="EMBL/GenBank/DDBJ databases">
        <title>The whipworm genome and dual-species transcriptomics of an intimate host-pathogen interaction.</title>
        <authorList>
            <person name="Foth B.J."/>
            <person name="Tsai I.J."/>
            <person name="Reid A.J."/>
            <person name="Bancroft A.J."/>
            <person name="Nichol S."/>
            <person name="Tracey A."/>
            <person name="Holroyd N."/>
            <person name="Cotton J.A."/>
            <person name="Stanley E.J."/>
            <person name="Zarowiecki M."/>
            <person name="Liu J.Z."/>
            <person name="Huckvale T."/>
            <person name="Cooper P.J."/>
            <person name="Grencis R.K."/>
            <person name="Berriman M."/>
        </authorList>
    </citation>
    <scope>NUCLEOTIDE SEQUENCE [LARGE SCALE GENOMIC DNA]</scope>
</reference>